<reference evidence="1" key="1">
    <citation type="journal article" date="2020" name="Stud. Mycol.">
        <title>101 Dothideomycetes genomes: a test case for predicting lifestyles and emergence of pathogens.</title>
        <authorList>
            <person name="Haridas S."/>
            <person name="Albert R."/>
            <person name="Binder M."/>
            <person name="Bloem J."/>
            <person name="Labutti K."/>
            <person name="Salamov A."/>
            <person name="Andreopoulos B."/>
            <person name="Baker S."/>
            <person name="Barry K."/>
            <person name="Bills G."/>
            <person name="Bluhm B."/>
            <person name="Cannon C."/>
            <person name="Castanera R."/>
            <person name="Culley D."/>
            <person name="Daum C."/>
            <person name="Ezra D."/>
            <person name="Gonzalez J."/>
            <person name="Henrissat B."/>
            <person name="Kuo A."/>
            <person name="Liang C."/>
            <person name="Lipzen A."/>
            <person name="Lutzoni F."/>
            <person name="Magnuson J."/>
            <person name="Mondo S."/>
            <person name="Nolan M."/>
            <person name="Ohm R."/>
            <person name="Pangilinan J."/>
            <person name="Park H.-J."/>
            <person name="Ramirez L."/>
            <person name="Alfaro M."/>
            <person name="Sun H."/>
            <person name="Tritt A."/>
            <person name="Yoshinaga Y."/>
            <person name="Zwiers L.-H."/>
            <person name="Turgeon B."/>
            <person name="Goodwin S."/>
            <person name="Spatafora J."/>
            <person name="Crous P."/>
            <person name="Grigoriev I."/>
        </authorList>
    </citation>
    <scope>NUCLEOTIDE SEQUENCE</scope>
    <source>
        <strain evidence="1">ATCC 36951</strain>
    </source>
</reference>
<dbReference type="GeneID" id="54566234"/>
<dbReference type="RefSeq" id="XP_033666810.1">
    <property type="nucleotide sequence ID" value="XM_033812962.1"/>
</dbReference>
<gene>
    <name evidence="1" type="ORF">M409DRAFT_55289</name>
</gene>
<evidence type="ECO:0000313" key="2">
    <source>
        <dbReference type="Proteomes" id="UP000799537"/>
    </source>
</evidence>
<sequence>MDIELFFTRDHHTIITVPDTANLADIRAALHTLIQMKFFAATTLLFSYLSIANAWEADFFAGAVSVGVAGGRGRFSCHAISNQRSASSVSFTGGNGRYLLQVFADVGCRTLVRTFSSADLADVRTAVRGFQVVRSYDLKRDEDPVGVPYYGEDEVDEFSYSEGIEPGVVPAPAPSLEKRLEGVQCRLDAGNLITSCQDCATSCVDGEAMFPESDCCVDQSNCDICRQVCYCT</sequence>
<name>A0A6A6CFT5_ZASCE</name>
<proteinExistence type="predicted"/>
<dbReference type="AlphaFoldDB" id="A0A6A6CFT5"/>
<accession>A0A6A6CFT5</accession>
<dbReference type="EMBL" id="ML993598">
    <property type="protein sequence ID" value="KAF2165921.1"/>
    <property type="molecule type" value="Genomic_DNA"/>
</dbReference>
<protein>
    <submittedName>
        <fullName evidence="1">Uncharacterized protein</fullName>
    </submittedName>
</protein>
<dbReference type="Proteomes" id="UP000799537">
    <property type="component" value="Unassembled WGS sequence"/>
</dbReference>
<keyword evidence="2" id="KW-1185">Reference proteome</keyword>
<evidence type="ECO:0000313" key="1">
    <source>
        <dbReference type="EMBL" id="KAF2165921.1"/>
    </source>
</evidence>
<organism evidence="1 2">
    <name type="scientific">Zasmidium cellare ATCC 36951</name>
    <dbReference type="NCBI Taxonomy" id="1080233"/>
    <lineage>
        <taxon>Eukaryota</taxon>
        <taxon>Fungi</taxon>
        <taxon>Dikarya</taxon>
        <taxon>Ascomycota</taxon>
        <taxon>Pezizomycotina</taxon>
        <taxon>Dothideomycetes</taxon>
        <taxon>Dothideomycetidae</taxon>
        <taxon>Mycosphaerellales</taxon>
        <taxon>Mycosphaerellaceae</taxon>
        <taxon>Zasmidium</taxon>
    </lineage>
</organism>